<comment type="caution">
    <text evidence="2">The sequence shown here is derived from an EMBL/GenBank/DDBJ whole genome shotgun (WGS) entry which is preliminary data.</text>
</comment>
<feature type="chain" id="PRO_5015674577" description="PilZ domain-containing protein" evidence="1">
    <location>
        <begin position="20"/>
        <end position="183"/>
    </location>
</feature>
<organism evidence="2 3">
    <name type="scientific">Metarhizobium album</name>
    <dbReference type="NCBI Taxonomy" id="2182425"/>
    <lineage>
        <taxon>Bacteria</taxon>
        <taxon>Pseudomonadati</taxon>
        <taxon>Pseudomonadota</taxon>
        <taxon>Alphaproteobacteria</taxon>
        <taxon>Hyphomicrobiales</taxon>
        <taxon>Rhizobiaceae</taxon>
        <taxon>Metarhizobium</taxon>
    </lineage>
</organism>
<gene>
    <name evidence="2" type="ORF">DEM27_02480</name>
</gene>
<dbReference type="PROSITE" id="PS51257">
    <property type="entry name" value="PROKAR_LIPOPROTEIN"/>
    <property type="match status" value="1"/>
</dbReference>
<dbReference type="OrthoDB" id="8446614at2"/>
<proteinExistence type="predicted"/>
<name>A0A2U2DXM6_9HYPH</name>
<evidence type="ECO:0008006" key="4">
    <source>
        <dbReference type="Google" id="ProtNLM"/>
    </source>
</evidence>
<evidence type="ECO:0000256" key="1">
    <source>
        <dbReference type="SAM" id="SignalP"/>
    </source>
</evidence>
<keyword evidence="1" id="KW-0732">Signal</keyword>
<dbReference type="Proteomes" id="UP000245252">
    <property type="component" value="Unassembled WGS sequence"/>
</dbReference>
<accession>A0A2U2DXM6</accession>
<dbReference type="RefSeq" id="WP_109456590.1">
    <property type="nucleotide sequence ID" value="NZ_QFBC01000001.1"/>
</dbReference>
<dbReference type="AlphaFoldDB" id="A0A2U2DXM6"/>
<sequence length="183" mass="19083">MSAYVSRPIVFAAALTLLAGCNTQKTLETTDNKSAAAAPTDTMPVVEGTCPQIFLRDGTSSYRTYAKGGKDDPAKVIYQASLAETSRSCTMNASAMNITVVAQGRLVTGPVGSAGNLVMPIRVAVTDGQTTLYSELVKFEAAIPAGGSSAQFVFRKDNVSIPGGAGKLAKIYIGFDEGPYNTK</sequence>
<dbReference type="EMBL" id="QFBC01000001">
    <property type="protein sequence ID" value="PWE58074.1"/>
    <property type="molecule type" value="Genomic_DNA"/>
</dbReference>
<evidence type="ECO:0000313" key="3">
    <source>
        <dbReference type="Proteomes" id="UP000245252"/>
    </source>
</evidence>
<evidence type="ECO:0000313" key="2">
    <source>
        <dbReference type="EMBL" id="PWE58074.1"/>
    </source>
</evidence>
<protein>
    <recommendedName>
        <fullName evidence="4">PilZ domain-containing protein</fullName>
    </recommendedName>
</protein>
<keyword evidence="3" id="KW-1185">Reference proteome</keyword>
<reference evidence="2 3" key="1">
    <citation type="submission" date="2018-05" db="EMBL/GenBank/DDBJ databases">
        <title>The draft genome of strain NS-104.</title>
        <authorList>
            <person name="Hang P."/>
            <person name="Jiang J."/>
        </authorList>
    </citation>
    <scope>NUCLEOTIDE SEQUENCE [LARGE SCALE GENOMIC DNA]</scope>
    <source>
        <strain evidence="2 3">NS-104</strain>
    </source>
</reference>
<feature type="signal peptide" evidence="1">
    <location>
        <begin position="1"/>
        <end position="19"/>
    </location>
</feature>